<evidence type="ECO:0000313" key="8">
    <source>
        <dbReference type="EMBL" id="EIW84854.1"/>
    </source>
</evidence>
<evidence type="ECO:0000256" key="4">
    <source>
        <dbReference type="ARBA" id="ARBA00023136"/>
    </source>
</evidence>
<gene>
    <name evidence="8" type="ORF">CONPUDRAFT_141691</name>
</gene>
<keyword evidence="9" id="KW-1185">Reference proteome</keyword>
<dbReference type="GeneID" id="19201659"/>
<evidence type="ECO:0000259" key="7">
    <source>
        <dbReference type="Pfam" id="PF20684"/>
    </source>
</evidence>
<feature type="transmembrane region" description="Helical" evidence="6">
    <location>
        <begin position="249"/>
        <end position="269"/>
    </location>
</feature>
<dbReference type="InterPro" id="IPR049326">
    <property type="entry name" value="Rhodopsin_dom_fungi"/>
</dbReference>
<keyword evidence="4 6" id="KW-0472">Membrane</keyword>
<feature type="transmembrane region" description="Helical" evidence="6">
    <location>
        <begin position="210"/>
        <end position="234"/>
    </location>
</feature>
<dbReference type="Pfam" id="PF20684">
    <property type="entry name" value="Fung_rhodopsin"/>
    <property type="match status" value="1"/>
</dbReference>
<dbReference type="Proteomes" id="UP000053558">
    <property type="component" value="Unassembled WGS sequence"/>
</dbReference>
<proteinExistence type="inferred from homology"/>
<keyword evidence="3 6" id="KW-1133">Transmembrane helix</keyword>
<feature type="transmembrane region" description="Helical" evidence="6">
    <location>
        <begin position="172"/>
        <end position="198"/>
    </location>
</feature>
<comment type="subcellular location">
    <subcellularLocation>
        <location evidence="1">Membrane</location>
        <topology evidence="1">Multi-pass membrane protein</topology>
    </subcellularLocation>
</comment>
<name>A0A5M3N1F5_CONPW</name>
<feature type="transmembrane region" description="Helical" evidence="6">
    <location>
        <begin position="131"/>
        <end position="152"/>
    </location>
</feature>
<dbReference type="PANTHER" id="PTHR33048">
    <property type="entry name" value="PTH11-LIKE INTEGRAL MEMBRANE PROTEIN (AFU_ORTHOLOGUE AFUA_5G11245)"/>
    <property type="match status" value="1"/>
</dbReference>
<accession>A0A5M3N1F5</accession>
<comment type="similarity">
    <text evidence="5">Belongs to the SAT4 family.</text>
</comment>
<dbReference type="AlphaFoldDB" id="A0A5M3N1F5"/>
<organism evidence="8 9">
    <name type="scientific">Coniophora puteana (strain RWD-64-598)</name>
    <name type="common">Brown rot fungus</name>
    <dbReference type="NCBI Taxonomy" id="741705"/>
    <lineage>
        <taxon>Eukaryota</taxon>
        <taxon>Fungi</taxon>
        <taxon>Dikarya</taxon>
        <taxon>Basidiomycota</taxon>
        <taxon>Agaricomycotina</taxon>
        <taxon>Agaricomycetes</taxon>
        <taxon>Agaricomycetidae</taxon>
        <taxon>Boletales</taxon>
        <taxon>Coniophorineae</taxon>
        <taxon>Coniophoraceae</taxon>
        <taxon>Coniophora</taxon>
    </lineage>
</organism>
<dbReference type="RefSeq" id="XP_007764532.1">
    <property type="nucleotide sequence ID" value="XM_007766342.1"/>
</dbReference>
<dbReference type="GO" id="GO:0016020">
    <property type="term" value="C:membrane"/>
    <property type="evidence" value="ECO:0007669"/>
    <property type="project" value="UniProtKB-SubCell"/>
</dbReference>
<dbReference type="OMA" id="VLWSARM"/>
<dbReference type="EMBL" id="JH711574">
    <property type="protein sequence ID" value="EIW84854.1"/>
    <property type="molecule type" value="Genomic_DNA"/>
</dbReference>
<dbReference type="PANTHER" id="PTHR33048:SF47">
    <property type="entry name" value="INTEGRAL MEMBRANE PROTEIN-RELATED"/>
    <property type="match status" value="1"/>
</dbReference>
<evidence type="ECO:0000256" key="6">
    <source>
        <dbReference type="SAM" id="Phobius"/>
    </source>
</evidence>
<evidence type="ECO:0000256" key="2">
    <source>
        <dbReference type="ARBA" id="ARBA00022692"/>
    </source>
</evidence>
<evidence type="ECO:0000313" key="9">
    <source>
        <dbReference type="Proteomes" id="UP000053558"/>
    </source>
</evidence>
<dbReference type="KEGG" id="cput:CONPUDRAFT_141691"/>
<comment type="caution">
    <text evidence="8">The sequence shown here is derived from an EMBL/GenBank/DDBJ whole genome shotgun (WGS) entry which is preliminary data.</text>
</comment>
<feature type="transmembrane region" description="Helical" evidence="6">
    <location>
        <begin position="15"/>
        <end position="36"/>
    </location>
</feature>
<sequence length="381" mass="42351">MRDGLDVIHPSLTSVRASVSIMHGLAILTTTFRLWYRVRKRRFWWEDAWAAASLVGAIASLFAVMGITGSENYWIYASLDDPPFPGESPTGHVVADWVMIFGFTTCLWSARLSLIFSLVRLSSGATKLRQVSLYAAAVFGAIFVGLLCQKVYVCGHDLSWEEDPVMAFQCRLGDSIAIAQVVTDFSSDVALVAIPVFLLREVNSPKDQRILILSAFSTSILTSLLSVVHVIFILTPDPGLQTITAQAEIALSLVICNLLVIVTYIYRVLKRKDLELDRRPSAEAGTRTIIFTTVDLNQLTSHPSAEFNLGIFGRPGPRQPSDWPIVGGRYGRLARYTLTEPTRFRGLAGPSQEFHVRQFSACLIPESRRHQYLQNGINDLM</sequence>
<feature type="transmembrane region" description="Helical" evidence="6">
    <location>
        <begin position="97"/>
        <end position="119"/>
    </location>
</feature>
<keyword evidence="2 6" id="KW-0812">Transmembrane</keyword>
<protein>
    <recommendedName>
        <fullName evidence="7">Rhodopsin domain-containing protein</fullName>
    </recommendedName>
</protein>
<dbReference type="OrthoDB" id="3229610at2759"/>
<reference evidence="9" key="1">
    <citation type="journal article" date="2012" name="Science">
        <title>The Paleozoic origin of enzymatic lignin decomposition reconstructed from 31 fungal genomes.</title>
        <authorList>
            <person name="Floudas D."/>
            <person name="Binder M."/>
            <person name="Riley R."/>
            <person name="Barry K."/>
            <person name="Blanchette R.A."/>
            <person name="Henrissat B."/>
            <person name="Martinez A.T."/>
            <person name="Otillar R."/>
            <person name="Spatafora J.W."/>
            <person name="Yadav J.S."/>
            <person name="Aerts A."/>
            <person name="Benoit I."/>
            <person name="Boyd A."/>
            <person name="Carlson A."/>
            <person name="Copeland A."/>
            <person name="Coutinho P.M."/>
            <person name="de Vries R.P."/>
            <person name="Ferreira P."/>
            <person name="Findley K."/>
            <person name="Foster B."/>
            <person name="Gaskell J."/>
            <person name="Glotzer D."/>
            <person name="Gorecki P."/>
            <person name="Heitman J."/>
            <person name="Hesse C."/>
            <person name="Hori C."/>
            <person name="Igarashi K."/>
            <person name="Jurgens J.A."/>
            <person name="Kallen N."/>
            <person name="Kersten P."/>
            <person name="Kohler A."/>
            <person name="Kuees U."/>
            <person name="Kumar T.K.A."/>
            <person name="Kuo A."/>
            <person name="LaButti K."/>
            <person name="Larrondo L.F."/>
            <person name="Lindquist E."/>
            <person name="Ling A."/>
            <person name="Lombard V."/>
            <person name="Lucas S."/>
            <person name="Lundell T."/>
            <person name="Martin R."/>
            <person name="McLaughlin D.J."/>
            <person name="Morgenstern I."/>
            <person name="Morin E."/>
            <person name="Murat C."/>
            <person name="Nagy L.G."/>
            <person name="Nolan M."/>
            <person name="Ohm R.A."/>
            <person name="Patyshakuliyeva A."/>
            <person name="Rokas A."/>
            <person name="Ruiz-Duenas F.J."/>
            <person name="Sabat G."/>
            <person name="Salamov A."/>
            <person name="Samejima M."/>
            <person name="Schmutz J."/>
            <person name="Slot J.C."/>
            <person name="St John F."/>
            <person name="Stenlid J."/>
            <person name="Sun H."/>
            <person name="Sun S."/>
            <person name="Syed K."/>
            <person name="Tsang A."/>
            <person name="Wiebenga A."/>
            <person name="Young D."/>
            <person name="Pisabarro A."/>
            <person name="Eastwood D.C."/>
            <person name="Martin F."/>
            <person name="Cullen D."/>
            <person name="Grigoriev I.V."/>
            <person name="Hibbett D.S."/>
        </authorList>
    </citation>
    <scope>NUCLEOTIDE SEQUENCE [LARGE SCALE GENOMIC DNA]</scope>
    <source>
        <strain evidence="9">RWD-64-598 SS2</strain>
    </source>
</reference>
<evidence type="ECO:0000256" key="5">
    <source>
        <dbReference type="ARBA" id="ARBA00038359"/>
    </source>
</evidence>
<dbReference type="InterPro" id="IPR052337">
    <property type="entry name" value="SAT4-like"/>
</dbReference>
<feature type="transmembrane region" description="Helical" evidence="6">
    <location>
        <begin position="48"/>
        <end position="68"/>
    </location>
</feature>
<feature type="domain" description="Rhodopsin" evidence="7">
    <location>
        <begin position="32"/>
        <end position="237"/>
    </location>
</feature>
<evidence type="ECO:0000256" key="3">
    <source>
        <dbReference type="ARBA" id="ARBA00022989"/>
    </source>
</evidence>
<evidence type="ECO:0000256" key="1">
    <source>
        <dbReference type="ARBA" id="ARBA00004141"/>
    </source>
</evidence>